<evidence type="ECO:0000256" key="15">
    <source>
        <dbReference type="ARBA" id="ARBA00048393"/>
    </source>
</evidence>
<comment type="catalytic activity">
    <reaction evidence="12">
        <text>15-oxo-(5S,6R)-dihydroxy-(7E,9E,11Z)-eicosatrienoate + NADH + H(+) = (5S,6R,15S)-trihydroxy-(7E,9E,11Z)-eicosatrienoate + NAD(+)</text>
        <dbReference type="Rhea" id="RHEA:41596"/>
        <dbReference type="ChEBI" id="CHEBI:15378"/>
        <dbReference type="ChEBI" id="CHEBI:57540"/>
        <dbReference type="ChEBI" id="CHEBI:57945"/>
        <dbReference type="ChEBI" id="CHEBI:78325"/>
        <dbReference type="ChEBI" id="CHEBI:78329"/>
    </reaction>
    <physiologicalReaction direction="left-to-right" evidence="12">
        <dbReference type="Rhea" id="RHEA:41597"/>
    </physiologicalReaction>
</comment>
<evidence type="ECO:0000256" key="19">
    <source>
        <dbReference type="ARBA" id="ARBA00048921"/>
    </source>
</evidence>
<dbReference type="InterPro" id="IPR002347">
    <property type="entry name" value="SDR_fam"/>
</dbReference>
<dbReference type="PRINTS" id="PR00080">
    <property type="entry name" value="SDRFAMILY"/>
</dbReference>
<comment type="catalytic activity">
    <reaction evidence="17">
        <text>prostaglandin A1 + NAD(+) = 15-oxo-prostaglandin A1 + NADH + H(+)</text>
        <dbReference type="Rhea" id="RHEA:41263"/>
        <dbReference type="ChEBI" id="CHEBI:15378"/>
        <dbReference type="ChEBI" id="CHEBI:57398"/>
        <dbReference type="ChEBI" id="CHEBI:57540"/>
        <dbReference type="ChEBI" id="CHEBI:57945"/>
        <dbReference type="ChEBI" id="CHEBI:85072"/>
    </reaction>
    <physiologicalReaction direction="left-to-right" evidence="17">
        <dbReference type="Rhea" id="RHEA:41264"/>
    </physiologicalReaction>
</comment>
<comment type="catalytic activity">
    <reaction evidence="11">
        <text>14-hydroxy-(4Z,7Z,10Z,12E,16Z,19Z)-docosahexaenoate + NAD(+) = 14-oxo-(4Z,7Z,10Z,12E,16Z,19Z)-docosahexaenoate + NADH + H(+)</text>
        <dbReference type="Rhea" id="RHEA:48952"/>
        <dbReference type="ChEBI" id="CHEBI:15378"/>
        <dbReference type="ChEBI" id="CHEBI:57540"/>
        <dbReference type="ChEBI" id="CHEBI:57945"/>
        <dbReference type="ChEBI" id="CHEBI:90866"/>
        <dbReference type="ChEBI" id="CHEBI:90867"/>
    </reaction>
    <physiologicalReaction direction="left-to-right" evidence="11">
        <dbReference type="Rhea" id="RHEA:48953"/>
    </physiologicalReaction>
</comment>
<accession>A0A7M7N583</accession>
<dbReference type="CTD" id="3248"/>
<dbReference type="InterPro" id="IPR036291">
    <property type="entry name" value="NAD(P)-bd_dom_sf"/>
</dbReference>
<dbReference type="GO" id="GO:0016404">
    <property type="term" value="F:15-hydroxyprostaglandin dehydrogenase (NAD+) activity"/>
    <property type="evidence" value="ECO:0007669"/>
    <property type="project" value="UniProtKB-EC"/>
</dbReference>
<evidence type="ECO:0000256" key="6">
    <source>
        <dbReference type="ARBA" id="ARBA00041812"/>
    </source>
</evidence>
<dbReference type="AlphaFoldDB" id="A0A7M7N583"/>
<evidence type="ECO:0000256" key="13">
    <source>
        <dbReference type="ARBA" id="ARBA00048144"/>
    </source>
</evidence>
<dbReference type="Proteomes" id="UP000007110">
    <property type="component" value="Unassembled WGS sequence"/>
</dbReference>
<proteinExistence type="inferred from homology"/>
<comment type="catalytic activity">
    <reaction evidence="13">
        <text>(11R)-hydroxy-(5Z,8Z,12E,14Z)-eicosatetraenoate + NAD(+) = 11-oxo-(5Z,8Z,12E,14Z)-eicosatetraenoate + NADH + H(+)</text>
        <dbReference type="Rhea" id="RHEA:48640"/>
        <dbReference type="ChEBI" id="CHEBI:15378"/>
        <dbReference type="ChEBI" id="CHEBI:57540"/>
        <dbReference type="ChEBI" id="CHEBI:57945"/>
        <dbReference type="ChEBI" id="CHEBI:78836"/>
        <dbReference type="ChEBI" id="CHEBI:90697"/>
    </reaction>
    <physiologicalReaction direction="left-to-right" evidence="13">
        <dbReference type="Rhea" id="RHEA:48641"/>
    </physiologicalReaction>
</comment>
<dbReference type="EC" id="1.1.1.232" evidence="4"/>
<dbReference type="Gene3D" id="3.40.50.720">
    <property type="entry name" value="NAD(P)-binding Rossmann-like Domain"/>
    <property type="match status" value="1"/>
</dbReference>
<evidence type="ECO:0000256" key="11">
    <source>
        <dbReference type="ARBA" id="ARBA00048008"/>
    </source>
</evidence>
<comment type="function">
    <text evidence="8">Catalyzes the NAD-dependent dehydrogenation (oxidation) of a broad array of hydroxylated polyunsaturated fatty acids (mainly eicosanoids and docosanoids, including prostaglandins, lipoxins and resolvins), yielding their corresponding keto (oxo) metabolites. Decreases the levels of the pro-proliferative prostaglandins such as prostaglandin E2 (whose activity is increased in cancer because of an increase in the expression of cyclooxygenase 2) and generates oxo-fatty acid products that can profoundly influence cell function by abrogating pro-inflammatory cytokine expression. Converts resolvins E1, D1 and D2 to their oxo products, which represents a mode of resolvin inactivation. Resolvin E1 plays important roles during the resolution phase of acute inflammation, while resolvins D1 and D2 have a unique role in obesity-induced adipose inflammation.</text>
</comment>
<evidence type="ECO:0000256" key="21">
    <source>
        <dbReference type="ARBA" id="ARBA00049188"/>
    </source>
</evidence>
<evidence type="ECO:0000256" key="18">
    <source>
        <dbReference type="ARBA" id="ARBA00048739"/>
    </source>
</evidence>
<evidence type="ECO:0000256" key="2">
    <source>
        <dbReference type="ARBA" id="ARBA00023002"/>
    </source>
</evidence>
<evidence type="ECO:0000256" key="8">
    <source>
        <dbReference type="ARBA" id="ARBA00045705"/>
    </source>
</evidence>
<comment type="catalytic activity">
    <reaction evidence="16">
        <text>lipoxin A4 + NAD(+) = 15-oxo-(5S,6R)-dihydroxy-(7E,9E,11Z,13E)-eicosatetraenoate + NADH + H(+)</text>
        <dbReference type="Rhea" id="RHEA:41572"/>
        <dbReference type="ChEBI" id="CHEBI:15378"/>
        <dbReference type="ChEBI" id="CHEBI:57540"/>
        <dbReference type="ChEBI" id="CHEBI:57945"/>
        <dbReference type="ChEBI" id="CHEBI:67026"/>
        <dbReference type="ChEBI" id="CHEBI:78311"/>
    </reaction>
    <physiologicalReaction direction="left-to-right" evidence="16">
        <dbReference type="Rhea" id="RHEA:41573"/>
    </physiologicalReaction>
</comment>
<evidence type="ECO:0000256" key="4">
    <source>
        <dbReference type="ARBA" id="ARBA00039060"/>
    </source>
</evidence>
<dbReference type="FunFam" id="3.40.50.720:FF:000149">
    <property type="entry name" value="15-hydroxyprostaglandin dehydrogenase [NAD(+)]"/>
    <property type="match status" value="1"/>
</dbReference>
<dbReference type="GO" id="GO:0047034">
    <property type="term" value="F:15-hydroxyicosatetraenoate dehydrogenase activity"/>
    <property type="evidence" value="ECO:0007669"/>
    <property type="project" value="UniProtKB-EC"/>
</dbReference>
<evidence type="ECO:0000313" key="24">
    <source>
        <dbReference type="Proteomes" id="UP000007110"/>
    </source>
</evidence>
<reference evidence="24" key="1">
    <citation type="submission" date="2015-02" db="EMBL/GenBank/DDBJ databases">
        <title>Genome sequencing for Strongylocentrotus purpuratus.</title>
        <authorList>
            <person name="Murali S."/>
            <person name="Liu Y."/>
            <person name="Vee V."/>
            <person name="English A."/>
            <person name="Wang M."/>
            <person name="Skinner E."/>
            <person name="Han Y."/>
            <person name="Muzny D.M."/>
            <person name="Worley K.C."/>
            <person name="Gibbs R.A."/>
        </authorList>
    </citation>
    <scope>NUCLEOTIDE SEQUENCE</scope>
</reference>
<evidence type="ECO:0000256" key="10">
    <source>
        <dbReference type="ARBA" id="ARBA00047672"/>
    </source>
</evidence>
<dbReference type="InterPro" id="IPR020904">
    <property type="entry name" value="Sc_DH/Rdtase_CS"/>
</dbReference>
<dbReference type="EC" id="1.1.1.141" evidence="3"/>
<comment type="catalytic activity">
    <reaction evidence="21">
        <text>resolvin E1 + NAD(+) = 18-oxo-resolvin E1 + NADH + H(+)</text>
        <dbReference type="Rhea" id="RHEA:49244"/>
        <dbReference type="ChEBI" id="CHEBI:15378"/>
        <dbReference type="ChEBI" id="CHEBI:57540"/>
        <dbReference type="ChEBI" id="CHEBI:57945"/>
        <dbReference type="ChEBI" id="CHEBI:91000"/>
        <dbReference type="ChEBI" id="CHEBI:91001"/>
    </reaction>
    <physiologicalReaction direction="left-to-right" evidence="21">
        <dbReference type="Rhea" id="RHEA:49245"/>
    </physiologicalReaction>
</comment>
<name>A0A7M7N583_STRPU</name>
<dbReference type="GeneID" id="591898"/>
<dbReference type="EnsemblMetazoa" id="XM_030975599">
    <property type="protein sequence ID" value="XP_030831459"/>
    <property type="gene ID" value="LOC591898"/>
</dbReference>
<dbReference type="SUPFAM" id="SSF51735">
    <property type="entry name" value="NAD(P)-binding Rossmann-fold domains"/>
    <property type="match status" value="1"/>
</dbReference>
<dbReference type="PRINTS" id="PR00081">
    <property type="entry name" value="GDHRDH"/>
</dbReference>
<evidence type="ECO:0000256" key="22">
    <source>
        <dbReference type="RuleBase" id="RU000363"/>
    </source>
</evidence>
<dbReference type="RefSeq" id="XP_030831459.1">
    <property type="nucleotide sequence ID" value="XM_030975599.1"/>
</dbReference>
<comment type="catalytic activity">
    <reaction evidence="18">
        <text>prostaglandin E2 + NAD(+) = 15-oxoprostaglandin E2 + NADH + H(+)</text>
        <dbReference type="Rhea" id="RHEA:11876"/>
        <dbReference type="ChEBI" id="CHEBI:15378"/>
        <dbReference type="ChEBI" id="CHEBI:57400"/>
        <dbReference type="ChEBI" id="CHEBI:57540"/>
        <dbReference type="ChEBI" id="CHEBI:57945"/>
        <dbReference type="ChEBI" id="CHEBI:606564"/>
        <dbReference type="EC" id="1.1.1.141"/>
    </reaction>
    <physiologicalReaction direction="left-to-right" evidence="18">
        <dbReference type="Rhea" id="RHEA:11877"/>
    </physiologicalReaction>
</comment>
<evidence type="ECO:0000256" key="7">
    <source>
        <dbReference type="ARBA" id="ARBA00042026"/>
    </source>
</evidence>
<evidence type="ECO:0000313" key="23">
    <source>
        <dbReference type="EnsemblMetazoa" id="XP_030831459"/>
    </source>
</evidence>
<dbReference type="PANTHER" id="PTHR44229">
    <property type="entry name" value="15-HYDROXYPROSTAGLANDIN DEHYDROGENASE [NAD(+)]"/>
    <property type="match status" value="1"/>
</dbReference>
<comment type="similarity">
    <text evidence="1 22">Belongs to the short-chain dehydrogenases/reductases (SDR) family.</text>
</comment>
<evidence type="ECO:0000256" key="3">
    <source>
        <dbReference type="ARBA" id="ARBA00038968"/>
    </source>
</evidence>
<keyword evidence="24" id="KW-1185">Reference proteome</keyword>
<evidence type="ECO:0000256" key="17">
    <source>
        <dbReference type="ARBA" id="ARBA00048611"/>
    </source>
</evidence>
<organism evidence="23 24">
    <name type="scientific">Strongylocentrotus purpuratus</name>
    <name type="common">Purple sea urchin</name>
    <dbReference type="NCBI Taxonomy" id="7668"/>
    <lineage>
        <taxon>Eukaryota</taxon>
        <taxon>Metazoa</taxon>
        <taxon>Echinodermata</taxon>
        <taxon>Eleutherozoa</taxon>
        <taxon>Echinozoa</taxon>
        <taxon>Echinoidea</taxon>
        <taxon>Euechinoidea</taxon>
        <taxon>Echinacea</taxon>
        <taxon>Camarodonta</taxon>
        <taxon>Echinidea</taxon>
        <taxon>Strongylocentrotidae</taxon>
        <taxon>Strongylocentrotus</taxon>
    </lineage>
</organism>
<sequence>MKIQGAVALITGAAEGFGKAFSEELLKRSARGIGIVDFNAAKGKATETELNKKYGEDKVRFFQCDVSSKDQLEDAFSKTLEHYKGIDIVCNNAGIGDELNWEKTVDVDLVAVMRGTFLAKQYMDKNKGGRGGIVINIASMAGLYPMPLAPAYSAAKHGVLGFSRALAIADKVFNLQNVRLNCLCPSFSETGWDSARNERFSKRQPCSNGHL</sequence>
<protein>
    <recommendedName>
        <fullName evidence="5">15-hydroxyprostaglandin dehydrogenase [NAD(+)]</fullName>
        <ecNumber evidence="3">1.1.1.141</ecNumber>
        <ecNumber evidence="4">1.1.1.232</ecNumber>
    </recommendedName>
    <alternativeName>
        <fullName evidence="7">Eicosanoid/docosanoid dehydrogenase [NAD(+)]</fullName>
    </alternativeName>
    <alternativeName>
        <fullName evidence="6">Prostaglandin dehydrogenase 1</fullName>
    </alternativeName>
</protein>
<evidence type="ECO:0000256" key="1">
    <source>
        <dbReference type="ARBA" id="ARBA00006484"/>
    </source>
</evidence>
<dbReference type="PROSITE" id="PS00061">
    <property type="entry name" value="ADH_SHORT"/>
    <property type="match status" value="1"/>
</dbReference>
<evidence type="ECO:0000256" key="16">
    <source>
        <dbReference type="ARBA" id="ARBA00048535"/>
    </source>
</evidence>
<keyword evidence="2" id="KW-0560">Oxidoreductase</keyword>
<evidence type="ECO:0000256" key="14">
    <source>
        <dbReference type="ARBA" id="ARBA00048170"/>
    </source>
</evidence>
<comment type="catalytic activity">
    <reaction evidence="19">
        <text>resolvin D2 + NAD(+) = 16-oxoresolvin D2 + NADH + H(+)</text>
        <dbReference type="Rhea" id="RHEA:53588"/>
        <dbReference type="ChEBI" id="CHEBI:15378"/>
        <dbReference type="ChEBI" id="CHEBI:57540"/>
        <dbReference type="ChEBI" id="CHEBI:57945"/>
        <dbReference type="ChEBI" id="CHEBI:133367"/>
        <dbReference type="ChEBI" id="CHEBI:137498"/>
    </reaction>
    <physiologicalReaction direction="left-to-right" evidence="19">
        <dbReference type="Rhea" id="RHEA:53589"/>
    </physiologicalReaction>
</comment>
<comment type="catalytic activity">
    <reaction evidence="20">
        <text>(15S)-hydroxy-(5Z,8Z,11Z,13E)-eicosatetraenoate + NAD(+) = 15-oxo-(5Z,8Z,11Z,13E)-eicosatetraenoate + NADH + H(+)</text>
        <dbReference type="Rhea" id="RHEA:23260"/>
        <dbReference type="ChEBI" id="CHEBI:15378"/>
        <dbReference type="ChEBI" id="CHEBI:57409"/>
        <dbReference type="ChEBI" id="CHEBI:57410"/>
        <dbReference type="ChEBI" id="CHEBI:57540"/>
        <dbReference type="ChEBI" id="CHEBI:57945"/>
        <dbReference type="EC" id="1.1.1.232"/>
    </reaction>
    <physiologicalReaction direction="left-to-right" evidence="20">
        <dbReference type="Rhea" id="RHEA:23261"/>
    </physiologicalReaction>
</comment>
<comment type="catalytic activity">
    <reaction evidence="9">
        <text>prostaglandin E1 + NAD(+) = 15-oxoprostaglandin E1 + NADH + H(+)</text>
        <dbReference type="Rhea" id="RHEA:16477"/>
        <dbReference type="ChEBI" id="CHEBI:15378"/>
        <dbReference type="ChEBI" id="CHEBI:57397"/>
        <dbReference type="ChEBI" id="CHEBI:57401"/>
        <dbReference type="ChEBI" id="CHEBI:57540"/>
        <dbReference type="ChEBI" id="CHEBI:57945"/>
    </reaction>
    <physiologicalReaction direction="left-to-right" evidence="9">
        <dbReference type="Rhea" id="RHEA:16478"/>
    </physiologicalReaction>
</comment>
<comment type="catalytic activity">
    <reaction evidence="14">
        <text>resolvin D1 + NAD(+) = 17-oxoresolvin D1 + NADH + H(+)</text>
        <dbReference type="Rhea" id="RHEA:50128"/>
        <dbReference type="ChEBI" id="CHEBI:15378"/>
        <dbReference type="ChEBI" id="CHEBI:57540"/>
        <dbReference type="ChEBI" id="CHEBI:57945"/>
        <dbReference type="ChEBI" id="CHEBI:132079"/>
        <dbReference type="ChEBI" id="CHEBI:132081"/>
    </reaction>
    <physiologicalReaction direction="left-to-right" evidence="14">
        <dbReference type="Rhea" id="RHEA:50129"/>
    </physiologicalReaction>
</comment>
<dbReference type="CDD" id="cd05323">
    <property type="entry name" value="ADH_SDR_c_like"/>
    <property type="match status" value="1"/>
</dbReference>
<dbReference type="Pfam" id="PF00106">
    <property type="entry name" value="adh_short"/>
    <property type="match status" value="1"/>
</dbReference>
<evidence type="ECO:0000256" key="9">
    <source>
        <dbReference type="ARBA" id="ARBA00047325"/>
    </source>
</evidence>
<evidence type="ECO:0000256" key="12">
    <source>
        <dbReference type="ARBA" id="ARBA00048140"/>
    </source>
</evidence>
<comment type="catalytic activity">
    <reaction evidence="10">
        <text>resolvin D1 + NAD(+) = 8-oxoresolvin D1 + NADH + H(+)</text>
        <dbReference type="Rhea" id="RHEA:50124"/>
        <dbReference type="ChEBI" id="CHEBI:15378"/>
        <dbReference type="ChEBI" id="CHEBI:57540"/>
        <dbReference type="ChEBI" id="CHEBI:57945"/>
        <dbReference type="ChEBI" id="CHEBI:132079"/>
        <dbReference type="ChEBI" id="CHEBI:132080"/>
    </reaction>
    <physiologicalReaction direction="left-to-right" evidence="10">
        <dbReference type="Rhea" id="RHEA:50125"/>
    </physiologicalReaction>
</comment>
<reference evidence="23" key="2">
    <citation type="submission" date="2021-01" db="UniProtKB">
        <authorList>
            <consortium name="EnsemblMetazoa"/>
        </authorList>
    </citation>
    <scope>IDENTIFICATION</scope>
</reference>
<dbReference type="PANTHER" id="PTHR44229:SF4">
    <property type="entry name" value="15-HYDROXYPROSTAGLANDIN DEHYDROGENASE [NAD(+)]"/>
    <property type="match status" value="1"/>
</dbReference>
<comment type="catalytic activity">
    <reaction evidence="15">
        <text>resolvin D2 + NAD(+) = 7-oxoresolvin D2 + NADH + H(+)</text>
        <dbReference type="Rhea" id="RHEA:53584"/>
        <dbReference type="ChEBI" id="CHEBI:15378"/>
        <dbReference type="ChEBI" id="CHEBI:57540"/>
        <dbReference type="ChEBI" id="CHEBI:57945"/>
        <dbReference type="ChEBI" id="CHEBI:133367"/>
        <dbReference type="ChEBI" id="CHEBI:137497"/>
    </reaction>
    <physiologicalReaction direction="left-to-right" evidence="15">
        <dbReference type="Rhea" id="RHEA:53585"/>
    </physiologicalReaction>
</comment>
<evidence type="ECO:0000256" key="5">
    <source>
        <dbReference type="ARBA" id="ARBA00040276"/>
    </source>
</evidence>
<evidence type="ECO:0000256" key="20">
    <source>
        <dbReference type="ARBA" id="ARBA00049151"/>
    </source>
</evidence>